<dbReference type="KEGG" id="eiv:EIN_110190"/>
<dbReference type="VEuPathDB" id="AmoebaDB:EIN_110190"/>
<sequence>MQILLFTAYLMLCSKAIEDTECCTLDNTKMYNQKITNIVYLPAQKVEIGAKAFKGATKLATVTIANKIKSLGDEAFSGCVALTKIDVTELTTIPAKCFEGCTSLATVTGFEAVTSFGESSFTKTAMPTITFGKAVTEFGNMAFKGVTVVTDIAIPTVTSFGTNVFDGITTLKHADLSENTMIPEGTFSGCTMLNNVSRTQKVATVGKDAFKDCAKLENLNLYAPLTTLSDTLTNVINLFFHGTAAPATLPNDLNSKLNVYVTENYTASVFGKLTVLKAKCTNSECVDVTPGVAPAAKMAGEVTPKCKACPNNFLSVDGNNYYCEYDMAVCLSKHPNCKVCAVDKCYQCKDDKYLKEDLFECFDASDDKYYSDDSTTTSHKCKKCFPECQNCTDGIKCTSCPNNALLLEDTGKCVTATECPSGYYKDKTAAATCKKCKTGSNCLTCESDTKCLSCIDGFYLADEGKCSACNTIAGCGKCKSATECTECTTDNLQPDKTCKKNCPEAYFAKDKVCTACVDDCKTCTEETKCTICKEDALIVEDTKKCVKGNCPDMYFKDNAEKMCKRCTD</sequence>
<dbReference type="RefSeq" id="XP_004185561.1">
    <property type="nucleotide sequence ID" value="XM_004185513.1"/>
</dbReference>
<gene>
    <name evidence="2" type="ORF">EIN_110190</name>
</gene>
<evidence type="ECO:0000313" key="2">
    <source>
        <dbReference type="EMBL" id="ELP86215.1"/>
    </source>
</evidence>
<feature type="non-terminal residue" evidence="2">
    <location>
        <position position="1"/>
    </location>
</feature>
<feature type="non-terminal residue" evidence="2">
    <location>
        <position position="568"/>
    </location>
</feature>
<accession>A0A0A1TXT0</accession>
<feature type="chain" id="PRO_5001990634" evidence="1">
    <location>
        <begin position="17"/>
        <end position="568"/>
    </location>
</feature>
<keyword evidence="1" id="KW-0732">Signal</keyword>
<feature type="signal peptide" evidence="1">
    <location>
        <begin position="1"/>
        <end position="16"/>
    </location>
</feature>
<protein>
    <submittedName>
        <fullName evidence="2">Uncharacterized protein</fullName>
    </submittedName>
</protein>
<keyword evidence="3" id="KW-1185">Reference proteome</keyword>
<dbReference type="GeneID" id="14885272"/>
<dbReference type="Proteomes" id="UP000014680">
    <property type="component" value="Unassembled WGS sequence"/>
</dbReference>
<name>A0A0A1TXT0_ENTIV</name>
<dbReference type="OrthoDB" id="160294at2759"/>
<dbReference type="AlphaFoldDB" id="A0A0A1TXT0"/>
<dbReference type="InterPro" id="IPR026906">
    <property type="entry name" value="LRR_5"/>
</dbReference>
<dbReference type="Gene3D" id="3.80.10.10">
    <property type="entry name" value="Ribonuclease Inhibitor"/>
    <property type="match status" value="2"/>
</dbReference>
<dbReference type="SUPFAM" id="SSF52058">
    <property type="entry name" value="L domain-like"/>
    <property type="match status" value="1"/>
</dbReference>
<reference evidence="2 3" key="1">
    <citation type="submission" date="2012-10" db="EMBL/GenBank/DDBJ databases">
        <authorList>
            <person name="Zafar N."/>
            <person name="Inman J."/>
            <person name="Hall N."/>
            <person name="Lorenzi H."/>
            <person name="Caler E."/>
        </authorList>
    </citation>
    <scope>NUCLEOTIDE SEQUENCE [LARGE SCALE GENOMIC DNA]</scope>
    <source>
        <strain evidence="2 3">IP1</strain>
    </source>
</reference>
<dbReference type="InterPro" id="IPR053139">
    <property type="entry name" value="Surface_bspA-like"/>
</dbReference>
<dbReference type="InterPro" id="IPR032675">
    <property type="entry name" value="LRR_dom_sf"/>
</dbReference>
<dbReference type="PANTHER" id="PTHR45661:SF3">
    <property type="entry name" value="IG-LIKE DOMAIN-CONTAINING PROTEIN"/>
    <property type="match status" value="1"/>
</dbReference>
<proteinExistence type="predicted"/>
<evidence type="ECO:0000313" key="3">
    <source>
        <dbReference type="Proteomes" id="UP000014680"/>
    </source>
</evidence>
<organism evidence="2 3">
    <name type="scientific">Entamoeba invadens IP1</name>
    <dbReference type="NCBI Taxonomy" id="370355"/>
    <lineage>
        <taxon>Eukaryota</taxon>
        <taxon>Amoebozoa</taxon>
        <taxon>Evosea</taxon>
        <taxon>Archamoebae</taxon>
        <taxon>Mastigamoebida</taxon>
        <taxon>Entamoebidae</taxon>
        <taxon>Entamoeba</taxon>
    </lineage>
</organism>
<dbReference type="InterPro" id="IPR006212">
    <property type="entry name" value="Furin_repeat"/>
</dbReference>
<evidence type="ECO:0000256" key="1">
    <source>
        <dbReference type="SAM" id="SignalP"/>
    </source>
</evidence>
<dbReference type="InterPro" id="IPR009030">
    <property type="entry name" value="Growth_fac_rcpt_cys_sf"/>
</dbReference>
<dbReference type="PANTHER" id="PTHR45661">
    <property type="entry name" value="SURFACE ANTIGEN"/>
    <property type="match status" value="1"/>
</dbReference>
<dbReference type="SMART" id="SM00261">
    <property type="entry name" value="FU"/>
    <property type="match status" value="5"/>
</dbReference>
<dbReference type="Pfam" id="PF13306">
    <property type="entry name" value="LRR_5"/>
    <property type="match status" value="1"/>
</dbReference>
<dbReference type="EMBL" id="KB207005">
    <property type="protein sequence ID" value="ELP86215.1"/>
    <property type="molecule type" value="Genomic_DNA"/>
</dbReference>
<dbReference type="Gene3D" id="2.10.220.10">
    <property type="entry name" value="Hormone Receptor, Insulin-like Growth Factor Receptor 1, Chain A, domain 2"/>
    <property type="match status" value="3"/>
</dbReference>
<dbReference type="SUPFAM" id="SSF57184">
    <property type="entry name" value="Growth factor receptor domain"/>
    <property type="match status" value="2"/>
</dbReference>